<comment type="caution">
    <text evidence="2">The sequence shown here is derived from an EMBL/GenBank/DDBJ whole genome shotgun (WGS) entry which is preliminary data.</text>
</comment>
<dbReference type="Pfam" id="PF00017">
    <property type="entry name" value="SH2"/>
    <property type="match status" value="1"/>
</dbReference>
<gene>
    <name evidence="2" type="ORF">PDE001_LOCUS9088</name>
</gene>
<dbReference type="CDD" id="cd00173">
    <property type="entry name" value="SH2"/>
    <property type="match status" value="1"/>
</dbReference>
<dbReference type="AlphaFoldDB" id="A0AAV0VAV6"/>
<dbReference type="InterPro" id="IPR036860">
    <property type="entry name" value="SH2_dom_sf"/>
</dbReference>
<sequence>MRKRAPPGTFLLRFSETRIQCFVIAYVRDDQCVQFVPVTWQWFFFPQTPKGVAFTLHNQVQKEAQA</sequence>
<dbReference type="Proteomes" id="UP001162029">
    <property type="component" value="Unassembled WGS sequence"/>
</dbReference>
<reference evidence="2" key="1">
    <citation type="submission" date="2022-12" db="EMBL/GenBank/DDBJ databases">
        <authorList>
            <person name="Webb A."/>
        </authorList>
    </citation>
    <scope>NUCLEOTIDE SEQUENCE</scope>
    <source>
        <strain evidence="2">Pd1</strain>
    </source>
</reference>
<dbReference type="SUPFAM" id="SSF55550">
    <property type="entry name" value="SH2 domain"/>
    <property type="match status" value="1"/>
</dbReference>
<evidence type="ECO:0000313" key="3">
    <source>
        <dbReference type="Proteomes" id="UP001162029"/>
    </source>
</evidence>
<feature type="domain" description="SH2" evidence="1">
    <location>
        <begin position="3"/>
        <end position="34"/>
    </location>
</feature>
<keyword evidence="3" id="KW-1185">Reference proteome</keyword>
<dbReference type="InterPro" id="IPR000980">
    <property type="entry name" value="SH2"/>
</dbReference>
<organism evidence="2 3">
    <name type="scientific">Peronospora destructor</name>
    <dbReference type="NCBI Taxonomy" id="86335"/>
    <lineage>
        <taxon>Eukaryota</taxon>
        <taxon>Sar</taxon>
        <taxon>Stramenopiles</taxon>
        <taxon>Oomycota</taxon>
        <taxon>Peronosporomycetes</taxon>
        <taxon>Peronosporales</taxon>
        <taxon>Peronosporaceae</taxon>
        <taxon>Peronospora</taxon>
    </lineage>
</organism>
<dbReference type="EMBL" id="CANTFM010001991">
    <property type="protein sequence ID" value="CAI5743904.1"/>
    <property type="molecule type" value="Genomic_DNA"/>
</dbReference>
<evidence type="ECO:0000313" key="2">
    <source>
        <dbReference type="EMBL" id="CAI5743904.1"/>
    </source>
</evidence>
<proteinExistence type="predicted"/>
<protein>
    <recommendedName>
        <fullName evidence="1">SH2 domain-containing protein</fullName>
    </recommendedName>
</protein>
<evidence type="ECO:0000259" key="1">
    <source>
        <dbReference type="Pfam" id="PF00017"/>
    </source>
</evidence>
<accession>A0AAV0VAV6</accession>
<name>A0AAV0VAV6_9STRA</name>
<dbReference type="Gene3D" id="3.30.505.10">
    <property type="entry name" value="SH2 domain"/>
    <property type="match status" value="1"/>
</dbReference>